<protein>
    <submittedName>
        <fullName evidence="2">Uncharacterized protein</fullName>
    </submittedName>
</protein>
<evidence type="ECO:0000256" key="1">
    <source>
        <dbReference type="SAM" id="Phobius"/>
    </source>
</evidence>
<name>A0A5C5YRX5_9BACT</name>
<accession>A0A5C5YRX5</accession>
<dbReference type="AlphaFoldDB" id="A0A5C5YRX5"/>
<keyword evidence="1" id="KW-0812">Transmembrane</keyword>
<dbReference type="EMBL" id="SJPO01000004">
    <property type="protein sequence ID" value="TWT77447.1"/>
    <property type="molecule type" value="Genomic_DNA"/>
</dbReference>
<sequence>MNTIARVVSLVALVGTIAPAAMYLAGSIDLDATKLWMLVFTVVWFVSAPLADRQTKLEQIVEDAGEQPVL</sequence>
<keyword evidence="1" id="KW-0472">Membrane</keyword>
<proteinExistence type="predicted"/>
<gene>
    <name evidence="2" type="ORF">Pla123a_21080</name>
</gene>
<dbReference type="Proteomes" id="UP000318478">
    <property type="component" value="Unassembled WGS sequence"/>
</dbReference>
<evidence type="ECO:0000313" key="3">
    <source>
        <dbReference type="Proteomes" id="UP000318478"/>
    </source>
</evidence>
<dbReference type="OrthoDB" id="285304at2"/>
<dbReference type="RefSeq" id="WP_146586596.1">
    <property type="nucleotide sequence ID" value="NZ_SJPO01000004.1"/>
</dbReference>
<reference evidence="2 3" key="1">
    <citation type="submission" date="2019-02" db="EMBL/GenBank/DDBJ databases">
        <title>Deep-cultivation of Planctomycetes and their phenomic and genomic characterization uncovers novel biology.</title>
        <authorList>
            <person name="Wiegand S."/>
            <person name="Jogler M."/>
            <person name="Boedeker C."/>
            <person name="Pinto D."/>
            <person name="Vollmers J."/>
            <person name="Rivas-Marin E."/>
            <person name="Kohn T."/>
            <person name="Peeters S.H."/>
            <person name="Heuer A."/>
            <person name="Rast P."/>
            <person name="Oberbeckmann S."/>
            <person name="Bunk B."/>
            <person name="Jeske O."/>
            <person name="Meyerdierks A."/>
            <person name="Storesund J.E."/>
            <person name="Kallscheuer N."/>
            <person name="Luecker S."/>
            <person name="Lage O.M."/>
            <person name="Pohl T."/>
            <person name="Merkel B.J."/>
            <person name="Hornburger P."/>
            <person name="Mueller R.-W."/>
            <person name="Bruemmer F."/>
            <person name="Labrenz M."/>
            <person name="Spormann A.M."/>
            <person name="Op Den Camp H."/>
            <person name="Overmann J."/>
            <person name="Amann R."/>
            <person name="Jetten M.S.M."/>
            <person name="Mascher T."/>
            <person name="Medema M.H."/>
            <person name="Devos D.P."/>
            <person name="Kaster A.-K."/>
            <person name="Ovreas L."/>
            <person name="Rohde M."/>
            <person name="Galperin M.Y."/>
            <person name="Jogler C."/>
        </authorList>
    </citation>
    <scope>NUCLEOTIDE SEQUENCE [LARGE SCALE GENOMIC DNA]</scope>
    <source>
        <strain evidence="2 3">Pla123a</strain>
    </source>
</reference>
<evidence type="ECO:0000313" key="2">
    <source>
        <dbReference type="EMBL" id="TWT77447.1"/>
    </source>
</evidence>
<feature type="transmembrane region" description="Helical" evidence="1">
    <location>
        <begin position="7"/>
        <end position="26"/>
    </location>
</feature>
<comment type="caution">
    <text evidence="2">The sequence shown here is derived from an EMBL/GenBank/DDBJ whole genome shotgun (WGS) entry which is preliminary data.</text>
</comment>
<keyword evidence="1" id="KW-1133">Transmembrane helix</keyword>
<keyword evidence="3" id="KW-1185">Reference proteome</keyword>
<feature type="transmembrane region" description="Helical" evidence="1">
    <location>
        <begin position="32"/>
        <end position="51"/>
    </location>
</feature>
<organism evidence="2 3">
    <name type="scientific">Posidoniimonas polymericola</name>
    <dbReference type="NCBI Taxonomy" id="2528002"/>
    <lineage>
        <taxon>Bacteria</taxon>
        <taxon>Pseudomonadati</taxon>
        <taxon>Planctomycetota</taxon>
        <taxon>Planctomycetia</taxon>
        <taxon>Pirellulales</taxon>
        <taxon>Lacipirellulaceae</taxon>
        <taxon>Posidoniimonas</taxon>
    </lineage>
</organism>